<dbReference type="PRINTS" id="PR00413">
    <property type="entry name" value="HADHALOGNASE"/>
</dbReference>
<dbReference type="Gene3D" id="3.40.50.1000">
    <property type="entry name" value="HAD superfamily/HAD-like"/>
    <property type="match status" value="1"/>
</dbReference>
<protein>
    <submittedName>
        <fullName evidence="1">HAD family phosphatase</fullName>
    </submittedName>
</protein>
<dbReference type="InterPro" id="IPR006439">
    <property type="entry name" value="HAD-SF_hydro_IA"/>
</dbReference>
<sequence>MIRAVIFDMDGILLDTEKIYCHFWMEAGREAGYDWKMEHSLMLRSMAPEFAEPMMKEVFGQDFDYHAVRNRRKELMAVYMETHPVEKKPGADELLTYLKSHYFKTAVATASGETKAMTYLDEVGLLDYFDQIISTAMVPHGKPMPDVYQYACKCIGEKPEACIALEDSPNGLMAAYRAGCLPIMVPDLSQPDEKLSRILYGKAETLTDVIPYLTASR</sequence>
<dbReference type="Pfam" id="PF00702">
    <property type="entry name" value="Hydrolase"/>
    <property type="match status" value="1"/>
</dbReference>
<dbReference type="NCBIfam" id="TIGR01509">
    <property type="entry name" value="HAD-SF-IA-v3"/>
    <property type="match status" value="1"/>
</dbReference>
<organism evidence="1 2">
    <name type="scientific">Coprococcus catus</name>
    <dbReference type="NCBI Taxonomy" id="116085"/>
    <lineage>
        <taxon>Bacteria</taxon>
        <taxon>Bacillati</taxon>
        <taxon>Bacillota</taxon>
        <taxon>Clostridia</taxon>
        <taxon>Lachnospirales</taxon>
        <taxon>Lachnospiraceae</taxon>
        <taxon>Coprococcus</taxon>
    </lineage>
</organism>
<comment type="caution">
    <text evidence="1">The sequence shown here is derived from an EMBL/GenBank/DDBJ whole genome shotgun (WGS) entry which is preliminary data.</text>
</comment>
<keyword evidence="2" id="KW-1185">Reference proteome</keyword>
<dbReference type="EMBL" id="QVFD01000002">
    <property type="protein sequence ID" value="RGC50374.1"/>
    <property type="molecule type" value="Genomic_DNA"/>
</dbReference>
<dbReference type="RefSeq" id="WP_117538939.1">
    <property type="nucleotide sequence ID" value="NZ_JAQCWV010000001.1"/>
</dbReference>
<gene>
    <name evidence="1" type="ORF">DW747_03105</name>
</gene>
<dbReference type="SUPFAM" id="SSF56784">
    <property type="entry name" value="HAD-like"/>
    <property type="match status" value="1"/>
</dbReference>
<dbReference type="InterPro" id="IPR036412">
    <property type="entry name" value="HAD-like_sf"/>
</dbReference>
<dbReference type="SFLD" id="SFLDS00003">
    <property type="entry name" value="Haloacid_Dehalogenase"/>
    <property type="match status" value="1"/>
</dbReference>
<dbReference type="SFLD" id="SFLDG01135">
    <property type="entry name" value="C1.5.6:_HAD__Beta-PGM__Phospha"/>
    <property type="match status" value="1"/>
</dbReference>
<name>A0A3E2XPA3_9FIRM</name>
<reference evidence="1 2" key="1">
    <citation type="submission" date="2018-08" db="EMBL/GenBank/DDBJ databases">
        <title>A genome reference for cultivated species of the human gut microbiota.</title>
        <authorList>
            <person name="Zou Y."/>
            <person name="Xue W."/>
            <person name="Luo G."/>
        </authorList>
    </citation>
    <scope>NUCLEOTIDE SEQUENCE [LARGE SCALE GENOMIC DNA]</scope>
    <source>
        <strain evidence="1 2">AM28-39</strain>
    </source>
</reference>
<evidence type="ECO:0000313" key="2">
    <source>
        <dbReference type="Proteomes" id="UP000261231"/>
    </source>
</evidence>
<evidence type="ECO:0000313" key="1">
    <source>
        <dbReference type="EMBL" id="RGC50374.1"/>
    </source>
</evidence>
<dbReference type="OrthoDB" id="9797743at2"/>
<dbReference type="PANTHER" id="PTHR18901">
    <property type="entry name" value="2-DEOXYGLUCOSE-6-PHOSPHATE PHOSPHATASE 2"/>
    <property type="match status" value="1"/>
</dbReference>
<dbReference type="Proteomes" id="UP000261231">
    <property type="component" value="Unassembled WGS sequence"/>
</dbReference>
<dbReference type="PANTHER" id="PTHR18901:SF38">
    <property type="entry name" value="PSEUDOURIDINE-5'-PHOSPHATASE"/>
    <property type="match status" value="1"/>
</dbReference>
<proteinExistence type="predicted"/>
<accession>A0A3E2XPA3</accession>
<dbReference type="Gene3D" id="1.10.150.240">
    <property type="entry name" value="Putative phosphatase, domain 2"/>
    <property type="match status" value="1"/>
</dbReference>
<dbReference type="AlphaFoldDB" id="A0A3E2XPA3"/>
<dbReference type="SFLD" id="SFLDG01129">
    <property type="entry name" value="C1.5:_HAD__Beta-PGM__Phosphata"/>
    <property type="match status" value="1"/>
</dbReference>
<dbReference type="InterPro" id="IPR023198">
    <property type="entry name" value="PGP-like_dom2"/>
</dbReference>
<dbReference type="InterPro" id="IPR023214">
    <property type="entry name" value="HAD_sf"/>
</dbReference>